<proteinExistence type="predicted"/>
<dbReference type="PANTHER" id="PTHR33180">
    <property type="entry name" value="PHOTOSYSTEM II CP43 REACTION CENTER PROTEIN"/>
    <property type="match status" value="1"/>
</dbReference>
<evidence type="ECO:0000259" key="2">
    <source>
        <dbReference type="Pfam" id="PF20167"/>
    </source>
</evidence>
<feature type="non-terminal residue" evidence="3">
    <location>
        <position position="1"/>
    </location>
</feature>
<feature type="compositionally biased region" description="Low complexity" evidence="1">
    <location>
        <begin position="388"/>
        <end position="397"/>
    </location>
</feature>
<organism evidence="3 4">
    <name type="scientific">Datura stramonium</name>
    <name type="common">Jimsonweed</name>
    <name type="synonym">Common thornapple</name>
    <dbReference type="NCBI Taxonomy" id="4076"/>
    <lineage>
        <taxon>Eukaryota</taxon>
        <taxon>Viridiplantae</taxon>
        <taxon>Streptophyta</taxon>
        <taxon>Embryophyta</taxon>
        <taxon>Tracheophyta</taxon>
        <taxon>Spermatophyta</taxon>
        <taxon>Magnoliopsida</taxon>
        <taxon>eudicotyledons</taxon>
        <taxon>Gunneridae</taxon>
        <taxon>Pentapetalae</taxon>
        <taxon>asterids</taxon>
        <taxon>lamiids</taxon>
        <taxon>Solanales</taxon>
        <taxon>Solanaceae</taxon>
        <taxon>Solanoideae</taxon>
        <taxon>Datureae</taxon>
        <taxon>Datura</taxon>
    </lineage>
</organism>
<protein>
    <recommendedName>
        <fullName evidence="2">Putative plant transposon protein domain-containing protein</fullName>
    </recommendedName>
</protein>
<feature type="domain" description="Putative plant transposon protein" evidence="2">
    <location>
        <begin position="174"/>
        <end position="270"/>
    </location>
</feature>
<keyword evidence="4" id="KW-1185">Reference proteome</keyword>
<feature type="compositionally biased region" description="Basic and acidic residues" evidence="1">
    <location>
        <begin position="145"/>
        <end position="154"/>
    </location>
</feature>
<name>A0ABS8V9N0_DATST</name>
<gene>
    <name evidence="3" type="ORF">HAX54_029628</name>
</gene>
<accession>A0ABS8V9N0</accession>
<evidence type="ECO:0000313" key="3">
    <source>
        <dbReference type="EMBL" id="MCD9642720.1"/>
    </source>
</evidence>
<comment type="caution">
    <text evidence="3">The sequence shown here is derived from an EMBL/GenBank/DDBJ whole genome shotgun (WGS) entry which is preliminary data.</text>
</comment>
<dbReference type="EMBL" id="JACEIK010003687">
    <property type="protein sequence ID" value="MCD9642720.1"/>
    <property type="molecule type" value="Genomic_DNA"/>
</dbReference>
<dbReference type="Proteomes" id="UP000823775">
    <property type="component" value="Unassembled WGS sequence"/>
</dbReference>
<reference evidence="3 4" key="1">
    <citation type="journal article" date="2021" name="BMC Genomics">
        <title>Datura genome reveals duplications of psychoactive alkaloid biosynthetic genes and high mutation rate following tissue culture.</title>
        <authorList>
            <person name="Rajewski A."/>
            <person name="Carter-House D."/>
            <person name="Stajich J."/>
            <person name="Litt A."/>
        </authorList>
    </citation>
    <scope>NUCLEOTIDE SEQUENCE [LARGE SCALE GENOMIC DNA]</scope>
    <source>
        <strain evidence="3">AR-01</strain>
    </source>
</reference>
<evidence type="ECO:0000313" key="4">
    <source>
        <dbReference type="Proteomes" id="UP000823775"/>
    </source>
</evidence>
<feature type="region of interest" description="Disordered" evidence="1">
    <location>
        <begin position="374"/>
        <end position="403"/>
    </location>
</feature>
<feature type="region of interest" description="Disordered" evidence="1">
    <location>
        <begin position="106"/>
        <end position="171"/>
    </location>
</feature>
<dbReference type="InterPro" id="IPR046796">
    <property type="entry name" value="Transposase_32_dom"/>
</dbReference>
<sequence length="403" mass="45046">ARTVDDQTRTVDPSRLGTEEPFSAIRFVVELWITNCKAQTANQMHLKPEHHNSMMNGPWMANPGRRCTVNVVTVAFLYISSMENLKDVELTEAQLAVTAATAAQNAQQGLRNQAPINRHAPPAEEPDLERTGMTPRRTSHPHIGKKSDHTDKGKEKVKKKHKKETGPLRSRPCLEKVKVRGDEVDCSSKATNKTYFDDDNANATHYLAKLENLEDHYTWVASLIAAGTPAWVKDGGKIYNSDLNIQAKHLLGFIFSRLTPSKNDNEVINITKIHNEINPKLKKRKQESVVPRASVIAMDLEHRVSELEGIGVREALAALKADMRKRRGFKDERAETNEKELEEEQVTKEIDKEQQVEVAIQRYMDDVTARMIGAGPSSHALAGEDVATTETTTSTQSEEAKDA</sequence>
<evidence type="ECO:0000256" key="1">
    <source>
        <dbReference type="SAM" id="MobiDB-lite"/>
    </source>
</evidence>
<dbReference type="Pfam" id="PF20167">
    <property type="entry name" value="Transposase_32"/>
    <property type="match status" value="1"/>
</dbReference>
<dbReference type="PANTHER" id="PTHR33180:SF31">
    <property type="entry name" value="POLYPROTEIN PROTEIN"/>
    <property type="match status" value="1"/>
</dbReference>